<keyword evidence="3" id="KW-0520">NAD</keyword>
<dbReference type="Gene3D" id="3.40.309.10">
    <property type="entry name" value="Aldehyde Dehydrogenase, Chain A, domain 2"/>
    <property type="match status" value="1"/>
</dbReference>
<dbReference type="GO" id="GO:0046394">
    <property type="term" value="P:carboxylic acid biosynthetic process"/>
    <property type="evidence" value="ECO:0007669"/>
    <property type="project" value="UniProtKB-ARBA"/>
</dbReference>
<dbReference type="FunFam" id="3.40.605.10:FF:000026">
    <property type="entry name" value="Aldehyde dehydrogenase, putative"/>
    <property type="match status" value="1"/>
</dbReference>
<dbReference type="AlphaFoldDB" id="A0A0C3GM41"/>
<gene>
    <name evidence="8" type="ORF">OIDMADRAFT_62410</name>
</gene>
<evidence type="ECO:0000256" key="2">
    <source>
        <dbReference type="ARBA" id="ARBA00023002"/>
    </source>
</evidence>
<organism evidence="8 9">
    <name type="scientific">Oidiodendron maius (strain Zn)</name>
    <dbReference type="NCBI Taxonomy" id="913774"/>
    <lineage>
        <taxon>Eukaryota</taxon>
        <taxon>Fungi</taxon>
        <taxon>Dikarya</taxon>
        <taxon>Ascomycota</taxon>
        <taxon>Pezizomycotina</taxon>
        <taxon>Leotiomycetes</taxon>
        <taxon>Leotiomycetes incertae sedis</taxon>
        <taxon>Myxotrichaceae</taxon>
        <taxon>Oidiodendron</taxon>
    </lineage>
</organism>
<evidence type="ECO:0000256" key="5">
    <source>
        <dbReference type="PROSITE-ProRule" id="PRU10007"/>
    </source>
</evidence>
<evidence type="ECO:0000256" key="6">
    <source>
        <dbReference type="RuleBase" id="RU003345"/>
    </source>
</evidence>
<dbReference type="InterPro" id="IPR015590">
    <property type="entry name" value="Aldehyde_DH_dom"/>
</dbReference>
<dbReference type="InterPro" id="IPR016163">
    <property type="entry name" value="Ald_DH_C"/>
</dbReference>
<dbReference type="EC" id="1.2.1.3" evidence="4"/>
<dbReference type="GO" id="GO:0006598">
    <property type="term" value="P:polyamine catabolic process"/>
    <property type="evidence" value="ECO:0007669"/>
    <property type="project" value="TreeGrafter"/>
</dbReference>
<proteinExistence type="inferred from homology"/>
<dbReference type="STRING" id="913774.A0A0C3GM41"/>
<protein>
    <recommendedName>
        <fullName evidence="4">aldehyde dehydrogenase (NAD(+))</fullName>
        <ecNumber evidence="4">1.2.1.3</ecNumber>
    </recommendedName>
</protein>
<evidence type="ECO:0000313" key="8">
    <source>
        <dbReference type="EMBL" id="KIM92604.1"/>
    </source>
</evidence>
<dbReference type="InterPro" id="IPR016161">
    <property type="entry name" value="Ald_DH/histidinol_DH"/>
</dbReference>
<comment type="similarity">
    <text evidence="1 6">Belongs to the aldehyde dehydrogenase family.</text>
</comment>
<evidence type="ECO:0000256" key="4">
    <source>
        <dbReference type="ARBA" id="ARBA00024226"/>
    </source>
</evidence>
<dbReference type="OrthoDB" id="310895at2759"/>
<dbReference type="EMBL" id="KN832915">
    <property type="protein sequence ID" value="KIM92604.1"/>
    <property type="molecule type" value="Genomic_DNA"/>
</dbReference>
<dbReference type="Proteomes" id="UP000054321">
    <property type="component" value="Unassembled WGS sequence"/>
</dbReference>
<dbReference type="InParanoid" id="A0A0C3GM41"/>
<reference evidence="8 9" key="1">
    <citation type="submission" date="2014-04" db="EMBL/GenBank/DDBJ databases">
        <authorList>
            <consortium name="DOE Joint Genome Institute"/>
            <person name="Kuo A."/>
            <person name="Martino E."/>
            <person name="Perotto S."/>
            <person name="Kohler A."/>
            <person name="Nagy L.G."/>
            <person name="Floudas D."/>
            <person name="Copeland A."/>
            <person name="Barry K.W."/>
            <person name="Cichocki N."/>
            <person name="Veneault-Fourrey C."/>
            <person name="LaButti K."/>
            <person name="Lindquist E.A."/>
            <person name="Lipzen A."/>
            <person name="Lundell T."/>
            <person name="Morin E."/>
            <person name="Murat C."/>
            <person name="Sun H."/>
            <person name="Tunlid A."/>
            <person name="Henrissat B."/>
            <person name="Grigoriev I.V."/>
            <person name="Hibbett D.S."/>
            <person name="Martin F."/>
            <person name="Nordberg H.P."/>
            <person name="Cantor M.N."/>
            <person name="Hua S.X."/>
        </authorList>
    </citation>
    <scope>NUCLEOTIDE SEQUENCE [LARGE SCALE GENOMIC DNA]</scope>
    <source>
        <strain evidence="8 9">Zn</strain>
    </source>
</reference>
<dbReference type="FunFam" id="3.40.605.10:FF:000050">
    <property type="entry name" value="Aldehyde dehydrogenase, mitochondrial"/>
    <property type="match status" value="1"/>
</dbReference>
<sequence>MPDMIIQLTAPNGVTYNQPTGLFINNEFVKSSSGQKISTIDPTHETEITEFFAAGVDDVDIAVKAARKAFNDPAWKNLSSTDRGDLLSKLGSLIEVNANILATIETWDNGKPYQHALAVDIPMAANTFKYYGGWADKIQGDVIETSQSKFNYTILEPIGVCGQIIPWNFPLAMAAWKLGPALACGNTVVLKPAEQTPLSALFLASLIKEAGFPPGTVNILNGFGRTTGSAIASHPYIDKVAFTGSTETGRHIMKLAASNLKNITLETGGKSPLLVFDDAQLEAAVAWAHTGIMFNQGQVCTATSRILVQEGVYDRFVEAFKAQVVKVSTVGDPFSDATFQGPQVSKAQHERILSYIESGKSEGATLSLGGERHNGANGKGYFITPAVFTNVKDNMKIYREEVFGPLVVISSFKTEDEAVTRANDSLYGLGSAIFTRDIKRAHRVARNIEAGMVWINSSNDSDFRIPFGGVKQSGIGRELGKAGLSAYCNIKSVHVNLD</sequence>
<dbReference type="PANTHER" id="PTHR43720">
    <property type="entry name" value="2-AMINOMUCONIC SEMIALDEHYDE DEHYDROGENASE"/>
    <property type="match status" value="1"/>
</dbReference>
<dbReference type="Pfam" id="PF00171">
    <property type="entry name" value="Aldedh"/>
    <property type="match status" value="1"/>
</dbReference>
<dbReference type="HOGENOM" id="CLU_005391_0_1_1"/>
<dbReference type="Gene3D" id="3.40.605.10">
    <property type="entry name" value="Aldehyde Dehydrogenase, Chain A, domain 1"/>
    <property type="match status" value="1"/>
</dbReference>
<evidence type="ECO:0000313" key="9">
    <source>
        <dbReference type="Proteomes" id="UP000054321"/>
    </source>
</evidence>
<dbReference type="PROSITE" id="PS00687">
    <property type="entry name" value="ALDEHYDE_DEHYDR_GLU"/>
    <property type="match status" value="1"/>
</dbReference>
<keyword evidence="9" id="KW-1185">Reference proteome</keyword>
<dbReference type="InterPro" id="IPR029510">
    <property type="entry name" value="Ald_DH_CS_GLU"/>
</dbReference>
<reference evidence="9" key="2">
    <citation type="submission" date="2015-01" db="EMBL/GenBank/DDBJ databases">
        <title>Evolutionary Origins and Diversification of the Mycorrhizal Mutualists.</title>
        <authorList>
            <consortium name="DOE Joint Genome Institute"/>
            <consortium name="Mycorrhizal Genomics Consortium"/>
            <person name="Kohler A."/>
            <person name="Kuo A."/>
            <person name="Nagy L.G."/>
            <person name="Floudas D."/>
            <person name="Copeland A."/>
            <person name="Barry K.W."/>
            <person name="Cichocki N."/>
            <person name="Veneault-Fourrey C."/>
            <person name="LaButti K."/>
            <person name="Lindquist E.A."/>
            <person name="Lipzen A."/>
            <person name="Lundell T."/>
            <person name="Morin E."/>
            <person name="Murat C."/>
            <person name="Riley R."/>
            <person name="Ohm R."/>
            <person name="Sun H."/>
            <person name="Tunlid A."/>
            <person name="Henrissat B."/>
            <person name="Grigoriev I.V."/>
            <person name="Hibbett D.S."/>
            <person name="Martin F."/>
        </authorList>
    </citation>
    <scope>NUCLEOTIDE SEQUENCE [LARGE SCALE GENOMIC DNA]</scope>
    <source>
        <strain evidence="9">Zn</strain>
    </source>
</reference>
<dbReference type="SUPFAM" id="SSF53720">
    <property type="entry name" value="ALDH-like"/>
    <property type="match status" value="1"/>
</dbReference>
<evidence type="ECO:0000259" key="7">
    <source>
        <dbReference type="Pfam" id="PF00171"/>
    </source>
</evidence>
<name>A0A0C3GM41_OIDMZ</name>
<feature type="domain" description="Aldehyde dehydrogenase" evidence="7">
    <location>
        <begin position="28"/>
        <end position="493"/>
    </location>
</feature>
<keyword evidence="2 6" id="KW-0560">Oxidoreductase</keyword>
<dbReference type="PANTHER" id="PTHR43720:SF2">
    <property type="entry name" value="2-AMINOMUCONIC SEMIALDEHYDE DEHYDROGENASE"/>
    <property type="match status" value="1"/>
</dbReference>
<evidence type="ECO:0000256" key="3">
    <source>
        <dbReference type="ARBA" id="ARBA00023027"/>
    </source>
</evidence>
<evidence type="ECO:0000256" key="1">
    <source>
        <dbReference type="ARBA" id="ARBA00009986"/>
    </source>
</evidence>
<dbReference type="InterPro" id="IPR016162">
    <property type="entry name" value="Ald_DH_N"/>
</dbReference>
<dbReference type="FunFam" id="3.40.309.10:FF:000012">
    <property type="entry name" value="Betaine aldehyde dehydrogenase"/>
    <property type="match status" value="1"/>
</dbReference>
<accession>A0A0C3GM41</accession>
<dbReference type="GO" id="GO:0004029">
    <property type="term" value="F:aldehyde dehydrogenase (NAD+) activity"/>
    <property type="evidence" value="ECO:0007669"/>
    <property type="project" value="UniProtKB-EC"/>
</dbReference>
<feature type="active site" evidence="5">
    <location>
        <position position="266"/>
    </location>
</feature>